<proteinExistence type="predicted"/>
<dbReference type="Proteomes" id="UP000503017">
    <property type="component" value="Chromosome"/>
</dbReference>
<dbReference type="AlphaFoldDB" id="A0A6M7WLB4"/>
<gene>
    <name evidence="1" type="ORF">EB235_16535</name>
</gene>
<protein>
    <recommendedName>
        <fullName evidence="3">SMI1/KNR4 family protein</fullName>
    </recommendedName>
</protein>
<reference evidence="1 2" key="1">
    <citation type="submission" date="2018-10" db="EMBL/GenBank/DDBJ databases">
        <authorList>
            <person name="Perry B.J."/>
            <person name="Sullivan J.T."/>
            <person name="Murphy R.J.T."/>
            <person name="Ramsay J.P."/>
            <person name="Ronson C.W."/>
        </authorList>
    </citation>
    <scope>NUCLEOTIDE SEQUENCE [LARGE SCALE GENOMIC DNA]</scope>
    <source>
        <strain evidence="1 2">R88b</strain>
    </source>
</reference>
<accession>A0A6M7WLB4</accession>
<evidence type="ECO:0008006" key="3">
    <source>
        <dbReference type="Google" id="ProtNLM"/>
    </source>
</evidence>
<dbReference type="EMBL" id="CP033367">
    <property type="protein sequence ID" value="QKD02917.1"/>
    <property type="molecule type" value="Genomic_DNA"/>
</dbReference>
<evidence type="ECO:0000313" key="1">
    <source>
        <dbReference type="EMBL" id="QKD02917.1"/>
    </source>
</evidence>
<organism evidence="1 2">
    <name type="scientific">Mesorhizobium loti R88b</name>
    <dbReference type="NCBI Taxonomy" id="935548"/>
    <lineage>
        <taxon>Bacteria</taxon>
        <taxon>Pseudomonadati</taxon>
        <taxon>Pseudomonadota</taxon>
        <taxon>Alphaproteobacteria</taxon>
        <taxon>Hyphomicrobiales</taxon>
        <taxon>Phyllobacteriaceae</taxon>
        <taxon>Mesorhizobium</taxon>
    </lineage>
</organism>
<evidence type="ECO:0000313" key="2">
    <source>
        <dbReference type="Proteomes" id="UP000503017"/>
    </source>
</evidence>
<sequence>MPEELQMALQWMEENGFVRNHSIRFASLYPATVEQRQGISRTHFTVVDPDLMRAWLGNDDASATGRVAPFIVTGGEGSQAGIWMDDNGVQRFVHLGSGSGSTLSCVLADNAVDFLRLLAIGYEEICWPEVFTLTPEDAYTNEHRGDEHAIPYRAPVEFRHWVESTFHVTVPRTASEIVTCVANMDAAFSDDPFWQWARKAAG</sequence>
<name>A0A6M7WLB4_RHILI</name>